<dbReference type="SUPFAM" id="SSF52980">
    <property type="entry name" value="Restriction endonuclease-like"/>
    <property type="match status" value="1"/>
</dbReference>
<dbReference type="Gene3D" id="3.90.1570.10">
    <property type="entry name" value="tt1808, chain A"/>
    <property type="match status" value="1"/>
</dbReference>
<accession>A0A0F4JND7</accession>
<dbReference type="Pfam" id="PF05685">
    <property type="entry name" value="Uma2"/>
    <property type="match status" value="1"/>
</dbReference>
<feature type="domain" description="Putative restriction endonuclease" evidence="1">
    <location>
        <begin position="28"/>
        <end position="185"/>
    </location>
</feature>
<organism evidence="2 3">
    <name type="scientific">Streptomyces katrae</name>
    <dbReference type="NCBI Taxonomy" id="68223"/>
    <lineage>
        <taxon>Bacteria</taxon>
        <taxon>Bacillati</taxon>
        <taxon>Actinomycetota</taxon>
        <taxon>Actinomycetes</taxon>
        <taxon>Kitasatosporales</taxon>
        <taxon>Streptomycetaceae</taxon>
        <taxon>Streptomyces</taxon>
    </lineage>
</organism>
<dbReference type="OrthoDB" id="4537149at2"/>
<comment type="caution">
    <text evidence="2">The sequence shown here is derived from an EMBL/GenBank/DDBJ whole genome shotgun (WGS) entry which is preliminary data.</text>
</comment>
<evidence type="ECO:0000259" key="1">
    <source>
        <dbReference type="Pfam" id="PF05685"/>
    </source>
</evidence>
<gene>
    <name evidence="2" type="ORF">VR44_09375</name>
</gene>
<keyword evidence="3" id="KW-1185">Reference proteome</keyword>
<name>A0A0F4JND7_9ACTN</name>
<reference evidence="2 3" key="1">
    <citation type="submission" date="2015-02" db="EMBL/GenBank/DDBJ databases">
        <authorList>
            <person name="Ju K.-S."/>
            <person name="Doroghazi J.R."/>
            <person name="Metcalf W."/>
        </authorList>
    </citation>
    <scope>NUCLEOTIDE SEQUENCE [LARGE SCALE GENOMIC DNA]</scope>
    <source>
        <strain evidence="2 3">NRRL ISP-5550</strain>
    </source>
</reference>
<evidence type="ECO:0000313" key="2">
    <source>
        <dbReference type="EMBL" id="KJY35710.1"/>
    </source>
</evidence>
<dbReference type="PANTHER" id="PTHR35400">
    <property type="entry name" value="SLR1083 PROTEIN"/>
    <property type="match status" value="1"/>
</dbReference>
<dbReference type="PANTHER" id="PTHR35400:SF3">
    <property type="entry name" value="SLL1072 PROTEIN"/>
    <property type="match status" value="1"/>
</dbReference>
<dbReference type="AlphaFoldDB" id="A0A0F4JND7"/>
<proteinExistence type="predicted"/>
<dbReference type="EMBL" id="JZWV01000204">
    <property type="protein sequence ID" value="KJY35710.1"/>
    <property type="molecule type" value="Genomic_DNA"/>
</dbReference>
<evidence type="ECO:0000313" key="3">
    <source>
        <dbReference type="Proteomes" id="UP000033551"/>
    </source>
</evidence>
<dbReference type="Proteomes" id="UP000033551">
    <property type="component" value="Unassembled WGS sequence"/>
</dbReference>
<dbReference type="CDD" id="cd06260">
    <property type="entry name" value="DUF820-like"/>
    <property type="match status" value="1"/>
</dbReference>
<dbReference type="InterPro" id="IPR012296">
    <property type="entry name" value="Nuclease_put_TT1808"/>
</dbReference>
<dbReference type="InterPro" id="IPR011335">
    <property type="entry name" value="Restrct_endonuc-II-like"/>
</dbReference>
<protein>
    <recommendedName>
        <fullName evidence="1">Putative restriction endonuclease domain-containing protein</fullName>
    </recommendedName>
</protein>
<sequence length="197" mass="21795">MTTMTERARPIEPVEGERTFEDVLRAVEEMDTPDGYKAELIRGKIIVSPWSKLRYLRSMRALRQQLEQHAPEGHIAESSPFLFSFPAAGRAYGPDLYVADEAAFDADGRHADAAALSLVAEFTSVSPRDVDWEEKLQVYGQVVPVYLVVDAQGGEIACFSDPSPQGYRAHKTVSFGTPLPVPAPFDCKIDTTVFKTT</sequence>
<dbReference type="InterPro" id="IPR008538">
    <property type="entry name" value="Uma2"/>
</dbReference>
<dbReference type="PATRIC" id="fig|68223.7.peg.5203"/>